<dbReference type="NCBIfam" id="TIGR03558">
    <property type="entry name" value="oxido_grp_1"/>
    <property type="match status" value="1"/>
</dbReference>
<dbReference type="GO" id="GO:0016705">
    <property type="term" value="F:oxidoreductase activity, acting on paired donors, with incorporation or reduction of molecular oxygen"/>
    <property type="evidence" value="ECO:0007669"/>
    <property type="project" value="InterPro"/>
</dbReference>
<dbReference type="eggNOG" id="COG2141">
    <property type="taxonomic scope" value="Bacteria"/>
</dbReference>
<comment type="similarity">
    <text evidence="1">To bacterial alkanal monooxygenase alpha and beta chains.</text>
</comment>
<dbReference type="CDD" id="cd00347">
    <property type="entry name" value="Flavin_utilizing_monoxygenases"/>
    <property type="match status" value="1"/>
</dbReference>
<evidence type="ECO:0000313" key="4">
    <source>
        <dbReference type="EMBL" id="KDB51593.1"/>
    </source>
</evidence>
<dbReference type="EMBL" id="AZRA01000073">
    <property type="protein sequence ID" value="KDB51593.1"/>
    <property type="molecule type" value="Genomic_DNA"/>
</dbReference>
<dbReference type="Pfam" id="PF00296">
    <property type="entry name" value="Bac_luciferase"/>
    <property type="match status" value="1"/>
</dbReference>
<dbReference type="Gene3D" id="3.20.20.30">
    <property type="entry name" value="Luciferase-like domain"/>
    <property type="match status" value="1"/>
</dbReference>
<dbReference type="PANTHER" id="PTHR30137:SF6">
    <property type="entry name" value="LUCIFERASE-LIKE MONOOXYGENASE"/>
    <property type="match status" value="1"/>
</dbReference>
<evidence type="ECO:0000256" key="2">
    <source>
        <dbReference type="ARBA" id="ARBA00074555"/>
    </source>
</evidence>
<dbReference type="RefSeq" id="WP_037483115.1">
    <property type="nucleotide sequence ID" value="NZ_AZRA01000073.1"/>
</dbReference>
<comment type="caution">
    <text evidence="4">The sequence shown here is derived from an EMBL/GenBank/DDBJ whole genome shotgun (WGS) entry which is preliminary data.</text>
</comment>
<dbReference type="SUPFAM" id="SSF51679">
    <property type="entry name" value="Bacterial luciferase-like"/>
    <property type="match status" value="1"/>
</dbReference>
<feature type="domain" description="Luciferase-like" evidence="3">
    <location>
        <begin position="12"/>
        <end position="303"/>
    </location>
</feature>
<gene>
    <name evidence="4" type="ORF">X805_27930</name>
</gene>
<dbReference type="Proteomes" id="UP000026714">
    <property type="component" value="Unassembled WGS sequence"/>
</dbReference>
<dbReference type="FunFam" id="3.20.20.30:FF:000002">
    <property type="entry name" value="LLM class flavin-dependent oxidoreductase"/>
    <property type="match status" value="1"/>
</dbReference>
<evidence type="ECO:0000313" key="5">
    <source>
        <dbReference type="Proteomes" id="UP000026714"/>
    </source>
</evidence>
<keyword evidence="5" id="KW-1185">Reference proteome</keyword>
<dbReference type="InterPro" id="IPR019949">
    <property type="entry name" value="CmoO-like"/>
</dbReference>
<dbReference type="InterPro" id="IPR036661">
    <property type="entry name" value="Luciferase-like_sf"/>
</dbReference>
<dbReference type="InterPro" id="IPR050766">
    <property type="entry name" value="Bact_Lucif_Oxidored"/>
</dbReference>
<dbReference type="STRING" id="34103.SAMN05421778_109111"/>
<dbReference type="GO" id="GO:0005829">
    <property type="term" value="C:cytosol"/>
    <property type="evidence" value="ECO:0007669"/>
    <property type="project" value="TreeGrafter"/>
</dbReference>
<proteinExistence type="predicted"/>
<organism evidence="4 5">
    <name type="scientific">Sphaerotilus natans subsp. natans DSM 6575</name>
    <dbReference type="NCBI Taxonomy" id="1286631"/>
    <lineage>
        <taxon>Bacteria</taxon>
        <taxon>Pseudomonadati</taxon>
        <taxon>Pseudomonadota</taxon>
        <taxon>Betaproteobacteria</taxon>
        <taxon>Burkholderiales</taxon>
        <taxon>Sphaerotilaceae</taxon>
        <taxon>Sphaerotilus</taxon>
    </lineage>
</organism>
<name>A0A059KKH8_9BURK</name>
<accession>A0A059KKH8</accession>
<dbReference type="PANTHER" id="PTHR30137">
    <property type="entry name" value="LUCIFERASE-LIKE MONOOXYGENASE"/>
    <property type="match status" value="1"/>
</dbReference>
<evidence type="ECO:0000259" key="3">
    <source>
        <dbReference type="Pfam" id="PF00296"/>
    </source>
</evidence>
<protein>
    <recommendedName>
        <fullName evidence="2">Luciferase-like monooxygenase</fullName>
    </recommendedName>
</protein>
<dbReference type="AlphaFoldDB" id="A0A059KKH8"/>
<reference evidence="4 5" key="1">
    <citation type="journal article" date="2014" name="FEMS Microbiol. Ecol.">
        <title>Sphaerotilus natans encrusted with nanoball-shaped Fe(III) oxide minerals formed by nitrate-reducing mixotrophic Fe(II) oxidation.</title>
        <authorList>
            <person name="Park S."/>
            <person name="Kim D.H."/>
            <person name="Lee J.H."/>
            <person name="Hur H.G."/>
        </authorList>
    </citation>
    <scope>NUCLEOTIDE SEQUENCE [LARGE SCALE GENOMIC DNA]</scope>
    <source>
        <strain evidence="4 5">DSM 6575</strain>
    </source>
</reference>
<evidence type="ECO:0000256" key="1">
    <source>
        <dbReference type="ARBA" id="ARBA00007789"/>
    </source>
</evidence>
<sequence>MIPASEPIPLSVLDLVPIAEGGDAATALKHALELARHAERCGYRRYWLAEHHNMDGLACSATAVLIAHIAAHTRTIRIGAGGIMLPNHAPLVVAEQFGTLATLHPGRIELSLGRAPGTDRATMRALRRSLDSRGEDAFPEDVAELIGYLDEARPGAPVRALPGQGTQVPIWLLGSSLHGAQLAAWLGRPYAFAAHFAPDLLEQAAEIYRSTFRPSPVCPRPHLMVGTQVLVADSDAAAQRLFTSTQQRFLGMVRNQRGPLPPPVDSFDALCSPQERRQVDRMLAEAIVGAPHTVRAGLRALVERTQADEIILTGATFDPAARLRSLELAIGCADPS</sequence>
<dbReference type="InterPro" id="IPR011251">
    <property type="entry name" value="Luciferase-like_dom"/>
</dbReference>
<dbReference type="PATRIC" id="fig|1286631.3.peg.2730"/>